<proteinExistence type="predicted"/>
<accession>A0A0E9RUH3</accession>
<evidence type="ECO:0000313" key="1">
    <source>
        <dbReference type="EMBL" id="JAH32462.1"/>
    </source>
</evidence>
<name>A0A0E9RUH3_ANGAN</name>
<organism evidence="1">
    <name type="scientific">Anguilla anguilla</name>
    <name type="common">European freshwater eel</name>
    <name type="synonym">Muraena anguilla</name>
    <dbReference type="NCBI Taxonomy" id="7936"/>
    <lineage>
        <taxon>Eukaryota</taxon>
        <taxon>Metazoa</taxon>
        <taxon>Chordata</taxon>
        <taxon>Craniata</taxon>
        <taxon>Vertebrata</taxon>
        <taxon>Euteleostomi</taxon>
        <taxon>Actinopterygii</taxon>
        <taxon>Neopterygii</taxon>
        <taxon>Teleostei</taxon>
        <taxon>Anguilliformes</taxon>
        <taxon>Anguillidae</taxon>
        <taxon>Anguilla</taxon>
    </lineage>
</organism>
<dbReference type="EMBL" id="GBXM01076115">
    <property type="protein sequence ID" value="JAH32462.1"/>
    <property type="molecule type" value="Transcribed_RNA"/>
</dbReference>
<sequence>MQLGMSSELHFTVGHYLDIQKCEGTPLNRCLRRTAWITSADTTEENQRK</sequence>
<protein>
    <submittedName>
        <fullName evidence="1">Uncharacterized protein</fullName>
    </submittedName>
</protein>
<reference evidence="1" key="2">
    <citation type="journal article" date="2015" name="Fish Shellfish Immunol.">
        <title>Early steps in the European eel (Anguilla anguilla)-Vibrio vulnificus interaction in the gills: Role of the RtxA13 toxin.</title>
        <authorList>
            <person name="Callol A."/>
            <person name="Pajuelo D."/>
            <person name="Ebbesson L."/>
            <person name="Teles M."/>
            <person name="MacKenzie S."/>
            <person name="Amaro C."/>
        </authorList>
    </citation>
    <scope>NUCLEOTIDE SEQUENCE</scope>
</reference>
<reference evidence="1" key="1">
    <citation type="submission" date="2014-11" db="EMBL/GenBank/DDBJ databases">
        <authorList>
            <person name="Amaro Gonzalez C."/>
        </authorList>
    </citation>
    <scope>NUCLEOTIDE SEQUENCE</scope>
</reference>
<dbReference type="AlphaFoldDB" id="A0A0E9RUH3"/>